<evidence type="ECO:0000256" key="3">
    <source>
        <dbReference type="PROSITE-ProRule" id="PRU00221"/>
    </source>
</evidence>
<dbReference type="PROSITE" id="PS50082">
    <property type="entry name" value="WD_REPEATS_2"/>
    <property type="match status" value="1"/>
</dbReference>
<dbReference type="HOGENOM" id="CLU_131288_0_0_1"/>
<dbReference type="STRING" id="765440.A0A0C3F3M9"/>
<evidence type="ECO:0000313" key="5">
    <source>
        <dbReference type="Proteomes" id="UP000054166"/>
    </source>
</evidence>
<dbReference type="InterPro" id="IPR036322">
    <property type="entry name" value="WD40_repeat_dom_sf"/>
</dbReference>
<keyword evidence="2" id="KW-0677">Repeat</keyword>
<dbReference type="InterPro" id="IPR019775">
    <property type="entry name" value="WD40_repeat_CS"/>
</dbReference>
<dbReference type="EMBL" id="KN833058">
    <property type="protein sequence ID" value="KIM74609.1"/>
    <property type="molecule type" value="Genomic_DNA"/>
</dbReference>
<feature type="repeat" description="WD" evidence="3">
    <location>
        <begin position="13"/>
        <end position="54"/>
    </location>
</feature>
<dbReference type="SUPFAM" id="SSF50978">
    <property type="entry name" value="WD40 repeat-like"/>
    <property type="match status" value="1"/>
</dbReference>
<name>A0A0C3F3M9_PILCF</name>
<dbReference type="InterPro" id="IPR015943">
    <property type="entry name" value="WD40/YVTN_repeat-like_dom_sf"/>
</dbReference>
<accession>A0A0C3F3M9</accession>
<proteinExistence type="predicted"/>
<dbReference type="SMART" id="SM00320">
    <property type="entry name" value="WD40"/>
    <property type="match status" value="2"/>
</dbReference>
<dbReference type="OrthoDB" id="3238562at2759"/>
<dbReference type="AlphaFoldDB" id="A0A0C3F3M9"/>
<dbReference type="PANTHER" id="PTHR19848:SF8">
    <property type="entry name" value="F-BOX AND WD REPEAT DOMAIN CONTAINING 7"/>
    <property type="match status" value="1"/>
</dbReference>
<dbReference type="PANTHER" id="PTHR19848">
    <property type="entry name" value="WD40 REPEAT PROTEIN"/>
    <property type="match status" value="1"/>
</dbReference>
<dbReference type="PROSITE" id="PS00678">
    <property type="entry name" value="WD_REPEATS_1"/>
    <property type="match status" value="1"/>
</dbReference>
<protein>
    <submittedName>
        <fullName evidence="4">Uncharacterized protein</fullName>
    </submittedName>
</protein>
<dbReference type="Gene3D" id="2.130.10.10">
    <property type="entry name" value="YVTN repeat-like/Quinoprotein amine dehydrogenase"/>
    <property type="match status" value="1"/>
</dbReference>
<dbReference type="PROSITE" id="PS50294">
    <property type="entry name" value="WD_REPEATS_REGION"/>
    <property type="match status" value="1"/>
</dbReference>
<sequence length="150" mass="16464">MANNDLVALNYTLHHHASRVNTVAVSPDGDRLLSGGDNTEIVIWDILTGEKVQVLSCTFNSPVRALVWTPETPGLAPGFTFGCADGSIHIYQHIEASSQYQYLMQELVHNGPVLDLKFDAQFVRLASVGNGFPQVSQLLSMEGDEIFKTF</sequence>
<dbReference type="Proteomes" id="UP000054166">
    <property type="component" value="Unassembled WGS sequence"/>
</dbReference>
<evidence type="ECO:0000313" key="4">
    <source>
        <dbReference type="EMBL" id="KIM74609.1"/>
    </source>
</evidence>
<reference evidence="5" key="2">
    <citation type="submission" date="2015-01" db="EMBL/GenBank/DDBJ databases">
        <title>Evolutionary Origins and Diversification of the Mycorrhizal Mutualists.</title>
        <authorList>
            <consortium name="DOE Joint Genome Institute"/>
            <consortium name="Mycorrhizal Genomics Consortium"/>
            <person name="Kohler A."/>
            <person name="Kuo A."/>
            <person name="Nagy L.G."/>
            <person name="Floudas D."/>
            <person name="Copeland A."/>
            <person name="Barry K.W."/>
            <person name="Cichocki N."/>
            <person name="Veneault-Fourrey C."/>
            <person name="LaButti K."/>
            <person name="Lindquist E.A."/>
            <person name="Lipzen A."/>
            <person name="Lundell T."/>
            <person name="Morin E."/>
            <person name="Murat C."/>
            <person name="Riley R."/>
            <person name="Ohm R."/>
            <person name="Sun H."/>
            <person name="Tunlid A."/>
            <person name="Henrissat B."/>
            <person name="Grigoriev I.V."/>
            <person name="Hibbett D.S."/>
            <person name="Martin F."/>
        </authorList>
    </citation>
    <scope>NUCLEOTIDE SEQUENCE [LARGE SCALE GENOMIC DNA]</scope>
    <source>
        <strain evidence="5">F 1598</strain>
    </source>
</reference>
<evidence type="ECO:0000256" key="1">
    <source>
        <dbReference type="ARBA" id="ARBA00022574"/>
    </source>
</evidence>
<dbReference type="Pfam" id="PF00400">
    <property type="entry name" value="WD40"/>
    <property type="match status" value="1"/>
</dbReference>
<keyword evidence="1 3" id="KW-0853">WD repeat</keyword>
<dbReference type="InterPro" id="IPR001680">
    <property type="entry name" value="WD40_rpt"/>
</dbReference>
<dbReference type="InParanoid" id="A0A0C3F3M9"/>
<reference evidence="4 5" key="1">
    <citation type="submission" date="2014-04" db="EMBL/GenBank/DDBJ databases">
        <authorList>
            <consortium name="DOE Joint Genome Institute"/>
            <person name="Kuo A."/>
            <person name="Tarkka M."/>
            <person name="Buscot F."/>
            <person name="Kohler A."/>
            <person name="Nagy L.G."/>
            <person name="Floudas D."/>
            <person name="Copeland A."/>
            <person name="Barry K.W."/>
            <person name="Cichocki N."/>
            <person name="Veneault-Fourrey C."/>
            <person name="LaButti K."/>
            <person name="Lindquist E.A."/>
            <person name="Lipzen A."/>
            <person name="Lundell T."/>
            <person name="Morin E."/>
            <person name="Murat C."/>
            <person name="Sun H."/>
            <person name="Tunlid A."/>
            <person name="Henrissat B."/>
            <person name="Grigoriev I.V."/>
            <person name="Hibbett D.S."/>
            <person name="Martin F."/>
            <person name="Nordberg H.P."/>
            <person name="Cantor M.N."/>
            <person name="Hua S.X."/>
        </authorList>
    </citation>
    <scope>NUCLEOTIDE SEQUENCE [LARGE SCALE GENOMIC DNA]</scope>
    <source>
        <strain evidence="4 5">F 1598</strain>
    </source>
</reference>
<keyword evidence="5" id="KW-1185">Reference proteome</keyword>
<gene>
    <name evidence="4" type="ORF">PILCRDRAFT_14273</name>
</gene>
<organism evidence="4 5">
    <name type="scientific">Piloderma croceum (strain F 1598)</name>
    <dbReference type="NCBI Taxonomy" id="765440"/>
    <lineage>
        <taxon>Eukaryota</taxon>
        <taxon>Fungi</taxon>
        <taxon>Dikarya</taxon>
        <taxon>Basidiomycota</taxon>
        <taxon>Agaricomycotina</taxon>
        <taxon>Agaricomycetes</taxon>
        <taxon>Agaricomycetidae</taxon>
        <taxon>Atheliales</taxon>
        <taxon>Atheliaceae</taxon>
        <taxon>Piloderma</taxon>
    </lineage>
</organism>
<evidence type="ECO:0000256" key="2">
    <source>
        <dbReference type="ARBA" id="ARBA00022737"/>
    </source>
</evidence>